<protein>
    <recommendedName>
        <fullName evidence="4">Pilus assembly protein PilP</fullName>
    </recommendedName>
</protein>
<keyword evidence="1" id="KW-0732">Signal</keyword>
<dbReference type="RefSeq" id="WP_285723223.1">
    <property type="nucleotide sequence ID" value="NZ_BSDD01000001.1"/>
</dbReference>
<accession>A0ABQ5Q3P2</accession>
<comment type="caution">
    <text evidence="2">The sequence shown here is derived from an EMBL/GenBank/DDBJ whole genome shotgun (WGS) entry which is preliminary data.</text>
</comment>
<sequence>MAHRLQPLAFLAGTLLLAQAPAPAPATTGPVPAAAPVPEDVAIIKATPYKPVIQRDPFATPRDDRPTDAQDLLDDISVKGVLRRDGKNFAIISDSRGNVRWLPVGHRFKDGEIAAITDSAVIFHQWELNTTNRSVFRTVTKTFKREEGNR</sequence>
<dbReference type="Proteomes" id="UP001165089">
    <property type="component" value="Unassembled WGS sequence"/>
</dbReference>
<reference evidence="2 3" key="1">
    <citation type="journal article" date="2023" name="Antonie Van Leeuwenhoek">
        <title>Mesoterricola silvestris gen. nov., sp. nov., Mesoterricola sediminis sp. nov., Geothrix oryzae sp. nov., Geothrix edaphica sp. nov., Geothrix rubra sp. nov., and Geothrix limicola sp. nov., six novel members of Acidobacteriota isolated from soils.</title>
        <authorList>
            <person name="Itoh H."/>
            <person name="Sugisawa Y."/>
            <person name="Mise K."/>
            <person name="Xu Z."/>
            <person name="Kuniyasu M."/>
            <person name="Ushijima N."/>
            <person name="Kawano K."/>
            <person name="Kobayashi E."/>
            <person name="Shiratori Y."/>
            <person name="Masuda Y."/>
            <person name="Senoo K."/>
        </authorList>
    </citation>
    <scope>NUCLEOTIDE SEQUENCE [LARGE SCALE GENOMIC DNA]</scope>
    <source>
        <strain evidence="2 3">Red803</strain>
    </source>
</reference>
<organism evidence="2 3">
    <name type="scientific">Geothrix rubra</name>
    <dbReference type="NCBI Taxonomy" id="2927977"/>
    <lineage>
        <taxon>Bacteria</taxon>
        <taxon>Pseudomonadati</taxon>
        <taxon>Acidobacteriota</taxon>
        <taxon>Holophagae</taxon>
        <taxon>Holophagales</taxon>
        <taxon>Holophagaceae</taxon>
        <taxon>Geothrix</taxon>
    </lineage>
</organism>
<dbReference type="EMBL" id="BSDD01000001">
    <property type="protein sequence ID" value="GLH69293.1"/>
    <property type="molecule type" value="Genomic_DNA"/>
</dbReference>
<keyword evidence="3" id="KW-1185">Reference proteome</keyword>
<proteinExistence type="predicted"/>
<evidence type="ECO:0008006" key="4">
    <source>
        <dbReference type="Google" id="ProtNLM"/>
    </source>
</evidence>
<evidence type="ECO:0000313" key="2">
    <source>
        <dbReference type="EMBL" id="GLH69293.1"/>
    </source>
</evidence>
<gene>
    <name evidence="2" type="ORF">GETHPA_08260</name>
</gene>
<evidence type="ECO:0000313" key="3">
    <source>
        <dbReference type="Proteomes" id="UP001165089"/>
    </source>
</evidence>
<feature type="chain" id="PRO_5047401083" description="Pilus assembly protein PilP" evidence="1">
    <location>
        <begin position="27"/>
        <end position="150"/>
    </location>
</feature>
<feature type="signal peptide" evidence="1">
    <location>
        <begin position="1"/>
        <end position="26"/>
    </location>
</feature>
<evidence type="ECO:0000256" key="1">
    <source>
        <dbReference type="SAM" id="SignalP"/>
    </source>
</evidence>
<name>A0ABQ5Q3P2_9BACT</name>